<name>A0A8E2B764_9PSEU</name>
<dbReference type="InterPro" id="IPR002347">
    <property type="entry name" value="SDR_fam"/>
</dbReference>
<dbReference type="InterPro" id="IPR036291">
    <property type="entry name" value="NAD(P)-bd_dom_sf"/>
</dbReference>
<accession>A0A8E2B764</accession>
<dbReference type="AlphaFoldDB" id="A0A8E2B764"/>
<dbReference type="PRINTS" id="PR00080">
    <property type="entry name" value="SDRFAMILY"/>
</dbReference>
<evidence type="ECO:0000313" key="5">
    <source>
        <dbReference type="Proteomes" id="UP000550260"/>
    </source>
</evidence>
<keyword evidence="2" id="KW-0560">Oxidoreductase</keyword>
<dbReference type="CDD" id="cd05233">
    <property type="entry name" value="SDR_c"/>
    <property type="match status" value="1"/>
</dbReference>
<dbReference type="Pfam" id="PF13561">
    <property type="entry name" value="adh_short_C2"/>
    <property type="match status" value="1"/>
</dbReference>
<dbReference type="InterPro" id="IPR023985">
    <property type="entry name" value="SDR_subfam_1"/>
</dbReference>
<dbReference type="PROSITE" id="PS00061">
    <property type="entry name" value="ADH_SHORT"/>
    <property type="match status" value="1"/>
</dbReference>
<evidence type="ECO:0000256" key="1">
    <source>
        <dbReference type="ARBA" id="ARBA00006484"/>
    </source>
</evidence>
<dbReference type="NCBIfam" id="TIGR03971">
    <property type="entry name" value="SDR_subfam_1"/>
    <property type="match status" value="1"/>
</dbReference>
<dbReference type="Gene3D" id="3.40.50.720">
    <property type="entry name" value="NAD(P)-binding Rossmann-like Domain"/>
    <property type="match status" value="1"/>
</dbReference>
<comment type="similarity">
    <text evidence="1">Belongs to the short-chain dehydrogenases/reductases (SDR) family.</text>
</comment>
<evidence type="ECO:0000256" key="2">
    <source>
        <dbReference type="ARBA" id="ARBA00023002"/>
    </source>
</evidence>
<gene>
    <name evidence="4" type="ORF">H5411_35410</name>
</gene>
<dbReference type="SUPFAM" id="SSF51735">
    <property type="entry name" value="NAD(P)-binding Rossmann-fold domains"/>
    <property type="match status" value="1"/>
</dbReference>
<dbReference type="Proteomes" id="UP000550260">
    <property type="component" value="Unassembled WGS sequence"/>
</dbReference>
<dbReference type="EMBL" id="JACJHR010000072">
    <property type="protein sequence ID" value="MBB2504419.1"/>
    <property type="molecule type" value="Genomic_DNA"/>
</dbReference>
<dbReference type="InterPro" id="IPR020904">
    <property type="entry name" value="Sc_DH/Rdtase_CS"/>
</dbReference>
<dbReference type="FunFam" id="3.40.50.720:FF:000084">
    <property type="entry name" value="Short-chain dehydrogenase reductase"/>
    <property type="match status" value="1"/>
</dbReference>
<dbReference type="PRINTS" id="PR00081">
    <property type="entry name" value="GDHRDH"/>
</dbReference>
<proteinExistence type="inferred from homology"/>
<dbReference type="GO" id="GO:0016491">
    <property type="term" value="F:oxidoreductase activity"/>
    <property type="evidence" value="ECO:0007669"/>
    <property type="project" value="UniProtKB-KW"/>
</dbReference>
<dbReference type="RefSeq" id="WP_183126331.1">
    <property type="nucleotide sequence ID" value="NZ_JACJHR010000072.1"/>
</dbReference>
<reference evidence="4 5" key="1">
    <citation type="submission" date="2020-08" db="EMBL/GenBank/DDBJ databases">
        <title>Amycolatopsis echigonensis JCM 21831.</title>
        <authorList>
            <person name="Tedsree N."/>
            <person name="Kuncharoen N."/>
            <person name="Likhitwitayawuid K."/>
            <person name="Tanasupawat S."/>
        </authorList>
    </citation>
    <scope>NUCLEOTIDE SEQUENCE [LARGE SCALE GENOMIC DNA]</scope>
    <source>
        <strain evidence="4 5">JCM 21831</strain>
    </source>
</reference>
<organism evidence="4 5">
    <name type="scientific">Amycolatopsis echigonensis</name>
    <dbReference type="NCBI Taxonomy" id="2576905"/>
    <lineage>
        <taxon>Bacteria</taxon>
        <taxon>Bacillati</taxon>
        <taxon>Actinomycetota</taxon>
        <taxon>Actinomycetes</taxon>
        <taxon>Pseudonocardiales</taxon>
        <taxon>Pseudonocardiaceae</taxon>
        <taxon>Amycolatopsis</taxon>
    </lineage>
</organism>
<keyword evidence="3" id="KW-0520">NAD</keyword>
<sequence length="278" mass="29260">MAGRVEGKVAFITGAARGQGRAHAVTLAREGADIIAVDICEDIPGVPYPGGTREELAETAKAVEALGKRIITAVADVRDLATLTAVVDEGVKELGRLDIVAANAGIAAAPTTASGMDYSVWQDMIDINLNGAYHTCRAAIPHIQAGGRGGAIVITSSVAGLHPFANIPHYVTSKHGVVGLTKSLALELGPENIRVNSIHPTQVATPMADNEATWRMFRPDLENPTQEDFLEAARTLQVLPTPWVQPEDIANALLFLVSDEARFITGVPLPVDAGALLK</sequence>
<dbReference type="PANTHER" id="PTHR24321:SF8">
    <property type="entry name" value="ESTRADIOL 17-BETA-DEHYDROGENASE 8-RELATED"/>
    <property type="match status" value="1"/>
</dbReference>
<dbReference type="PANTHER" id="PTHR24321">
    <property type="entry name" value="DEHYDROGENASES, SHORT CHAIN"/>
    <property type="match status" value="1"/>
</dbReference>
<comment type="caution">
    <text evidence="4">The sequence shown here is derived from an EMBL/GenBank/DDBJ whole genome shotgun (WGS) entry which is preliminary data.</text>
</comment>
<dbReference type="NCBIfam" id="NF009467">
    <property type="entry name" value="PRK12826.1-3"/>
    <property type="match status" value="1"/>
</dbReference>
<evidence type="ECO:0000256" key="3">
    <source>
        <dbReference type="ARBA" id="ARBA00023027"/>
    </source>
</evidence>
<protein>
    <submittedName>
        <fullName evidence="4">Mycofactocin-coupled SDR family oxidoreductase</fullName>
    </submittedName>
</protein>
<evidence type="ECO:0000313" key="4">
    <source>
        <dbReference type="EMBL" id="MBB2504419.1"/>
    </source>
</evidence>